<accession>R4GCJ5</accession>
<feature type="region of interest" description="Disordered" evidence="5">
    <location>
        <begin position="67"/>
        <end position="139"/>
    </location>
</feature>
<dbReference type="eggNOG" id="ENOG502QTUH">
    <property type="taxonomic scope" value="Eukaryota"/>
</dbReference>
<dbReference type="PANTHER" id="PTHR47136">
    <property type="entry name" value="SYNEMIN"/>
    <property type="match status" value="1"/>
</dbReference>
<dbReference type="Ensembl" id="ENSACAT00000030485.1">
    <property type="protein sequence ID" value="ENSACAP00000023064.1"/>
    <property type="gene ID" value="ENSACAG00000008247.4"/>
</dbReference>
<reference evidence="7" key="3">
    <citation type="submission" date="2025-09" db="UniProtKB">
        <authorList>
            <consortium name="Ensembl"/>
        </authorList>
    </citation>
    <scope>IDENTIFICATION</scope>
</reference>
<evidence type="ECO:0000256" key="1">
    <source>
        <dbReference type="ARBA" id="ARBA00022754"/>
    </source>
</evidence>
<keyword evidence="1 3" id="KW-0403">Intermediate filament</keyword>
<dbReference type="Pfam" id="PF00038">
    <property type="entry name" value="Filament"/>
    <property type="match status" value="1"/>
</dbReference>
<keyword evidence="8" id="KW-1185">Reference proteome</keyword>
<dbReference type="GO" id="GO:0019215">
    <property type="term" value="F:intermediate filament binding"/>
    <property type="evidence" value="ECO:0000318"/>
    <property type="project" value="GO_Central"/>
</dbReference>
<evidence type="ECO:0000313" key="8">
    <source>
        <dbReference type="Proteomes" id="UP000001646"/>
    </source>
</evidence>
<reference evidence="7" key="2">
    <citation type="submission" date="2025-08" db="UniProtKB">
        <authorList>
            <consortium name="Ensembl"/>
        </authorList>
    </citation>
    <scope>IDENTIFICATION</scope>
</reference>
<dbReference type="GO" id="GO:0031443">
    <property type="term" value="P:fast-twitch skeletal muscle fiber contraction"/>
    <property type="evidence" value="ECO:0000318"/>
    <property type="project" value="GO_Central"/>
</dbReference>
<evidence type="ECO:0000256" key="3">
    <source>
        <dbReference type="RuleBase" id="RU000685"/>
    </source>
</evidence>
<feature type="coiled-coil region" evidence="4">
    <location>
        <begin position="149"/>
        <end position="269"/>
    </location>
</feature>
<dbReference type="InterPro" id="IPR039008">
    <property type="entry name" value="IF_rod_dom"/>
</dbReference>
<evidence type="ECO:0000256" key="5">
    <source>
        <dbReference type="SAM" id="MobiDB-lite"/>
    </source>
</evidence>
<reference evidence="7" key="1">
    <citation type="submission" date="2009-12" db="EMBL/GenBank/DDBJ databases">
        <title>The Genome Sequence of Anolis carolinensis (Green Anole Lizard).</title>
        <authorList>
            <consortium name="The Genome Sequencing Platform"/>
            <person name="Di Palma F."/>
            <person name="Alfoldi J."/>
            <person name="Heiman D."/>
            <person name="Young S."/>
            <person name="Grabherr M."/>
            <person name="Johnson J."/>
            <person name="Lander E.S."/>
            <person name="Lindblad-Toh K."/>
        </authorList>
    </citation>
    <scope>NUCLEOTIDE SEQUENCE [LARGE SCALE GENOMIC DNA]</scope>
    <source>
        <strain evidence="7">JBL SC #1</strain>
    </source>
</reference>
<dbReference type="InterPro" id="IPR018039">
    <property type="entry name" value="IF_conserved"/>
</dbReference>
<gene>
    <name evidence="7" type="primary">SYNM</name>
</gene>
<keyword evidence="2 4" id="KW-0175">Coiled coil</keyword>
<feature type="compositionally biased region" description="Basic and acidic residues" evidence="5">
    <location>
        <begin position="604"/>
        <end position="613"/>
    </location>
</feature>
<feature type="region of interest" description="Disordered" evidence="5">
    <location>
        <begin position="1461"/>
        <end position="1486"/>
    </location>
</feature>
<proteinExistence type="inferred from homology"/>
<evidence type="ECO:0000256" key="2">
    <source>
        <dbReference type="ARBA" id="ARBA00023054"/>
    </source>
</evidence>
<dbReference type="GO" id="GO:0017166">
    <property type="term" value="F:vinculin binding"/>
    <property type="evidence" value="ECO:0000318"/>
    <property type="project" value="GO_Central"/>
</dbReference>
<feature type="region of interest" description="Disordered" evidence="5">
    <location>
        <begin position="553"/>
        <end position="613"/>
    </location>
</feature>
<name>R4GCJ5_ANOCA</name>
<dbReference type="InterPro" id="IPR030634">
    <property type="entry name" value="SYNM"/>
</dbReference>
<feature type="compositionally biased region" description="Low complexity" evidence="5">
    <location>
        <begin position="592"/>
        <end position="603"/>
    </location>
</feature>
<sequence length="1729" mass="193645">MFLLACRERARTPSICSASCKRRSPGLLSPGTERKGAWSPYPRVRYPRGLAVATTWKCFPPLQKKKEKGGAVLQPGVRGAPSPPLLGEGSDRSGKRRRGQRSAAARSRALSLPLFPSSPVFRDAAPGTGTSSKSCGSSTPRLSLFVARVRDLEQENRLLAQELASLRGSGARRDFKEKESELSALRRAVSELKRGKDAAETERDALRRELTQLQRFSTDQRHRRLPELDALRREWDALQSDCAALEAFLEQLQREKVWLQEEAEKVRQQRARRAAPAPLLLPPASEEGSSALVLSWSCGQNWERHEAGLWALQQLLEEGPLRAKDEAQQVRTHNQQSHKQVEELHRRWQELAAMEEQLCKERLAQEEHQGAQRAHYQMIIEALEEEKQFLMMSIAEYLKDYHELLQVKASLSLEIATYRALLEGESSQWILMWDEAHGRKLPQGVRNMLYEYSNCRSDYEQRKGKRTFPAIRDVDARYKSPTTNIHSSTVYSSQTKTNRASGKTFARDAFKSQYHPSSTIKRDATVMEKRDTIAFAPSYLTSHETRRVFPPERKTTEAGRTVSFSKESTSIQKGTTSYPNRSDNVKARVNISSFPPRSLSSSSKETEYEKTVDRTHTVVNNEIKDSKPAEQGKIVLLEGGEKKEVFAKERAVSDMERLREKPAKIEGKANFERNTEKKQIAEEFAIKHNKANDTIVADKTPKDVTWQDQMRKDLSGKNVPADTEMEESHLFQRGRNVSVVTQSEEAVEIPSHLDVQMVKTNKAEHRASSEDRQKGEASVKVTREGEVSGEEGSRMDTLLTESIAESIVSDILKGFVQKPSEAGPPPATKATSFEKKEVFEAGKLKTEIKVQAALQPDLDVSEDFDLVSFLKQDAKKVLEGSKGAPSKEVVEDIINAGAKGMEGKPKRSVRVEIVEEPLGSSAEERMEFSTPFEVEEAEDTFPSMVEHPHYGYEERHSTQAERGTKEKQPSVLVSHVEEVAEGDDIVDEEKYFVSTPDDHPLGHEEDESSVYGQIHIEEESTVKYSWQDEFLQGSQTKISESPGSPETIYQLVGEEAGTFISKEEAAKEKVAHAESFVIEKEIKIPHEFQESIKSLFAEESKDPKHQLKEALEKLDDTLPESIKQELSVLTKESHGDASSLEVDIKKVENTKKGGLVTIVAEVSLSQTLEPNQITSELLSKDMADEVRFPSPTEGDFDAYRKQGFGSGDADSKNIGVHVSSAPWTVEEVSNSAKLSSHDGLQYLSNEQVIHQGPVFTSVVTESREELYPSQRSFDINRRVQQVVMSPTEIHRTEQVRYESPVSDSLEFGRSDFGTEASASVGQSVREFRHGPEEIQTTEKVIYRGPVHKTVEVSDSEGPAQAQISTDIRSSKHITLGSKQIVEETVFEDRSNQSSETLWQMKGPEDSSRTVRHIRIEPKEVHAEQVIYEGVLPGFTELSSSGDHAQVEESVTNIRIGQRETRLADQSSYEDSLHKTLESDPDSKEQMRNTNTVVHHITLSPKEFVTEQIVFTGPVSEQHLKLNEQVQIFPSEGLIKDIKLGPKEIHSIEHIVCQGSESSGISSSGEDVLEEVGSTEMSRSMRHIQLSANETPGRSIIFHGPVSETLSFSAADLSPTDGPSESSQSAEHIKIGPKETSFTFQMDVTNVAGRSPAATIVVPSKKGAEAHLLESGPKEAENERRSEVLTFDQTVQLQRMVDQRSVISDEKKIALLYLNEKEKEEDDEDDGPWF</sequence>
<dbReference type="GO" id="GO:0005200">
    <property type="term" value="F:structural constituent of cytoskeleton"/>
    <property type="evidence" value="ECO:0000318"/>
    <property type="project" value="GO_Central"/>
</dbReference>
<dbReference type="SUPFAM" id="SSF64593">
    <property type="entry name" value="Intermediate filament protein, coiled coil region"/>
    <property type="match status" value="1"/>
</dbReference>
<dbReference type="GO" id="GO:0005882">
    <property type="term" value="C:intermediate filament"/>
    <property type="evidence" value="ECO:0000318"/>
    <property type="project" value="GO_Central"/>
</dbReference>
<feature type="compositionally biased region" description="Polar residues" evidence="5">
    <location>
        <begin position="562"/>
        <end position="582"/>
    </location>
</feature>
<dbReference type="GO" id="GO:0060053">
    <property type="term" value="C:neurofilament cytoskeleton"/>
    <property type="evidence" value="ECO:0000318"/>
    <property type="project" value="GO_Central"/>
</dbReference>
<evidence type="ECO:0000259" key="6">
    <source>
        <dbReference type="SMART" id="SM01391"/>
    </source>
</evidence>
<evidence type="ECO:0000256" key="4">
    <source>
        <dbReference type="SAM" id="Coils"/>
    </source>
</evidence>
<dbReference type="Bgee" id="ENSACAG00000008247">
    <property type="expression patterns" value="Expressed in lung and 9 other cell types or tissues"/>
</dbReference>
<feature type="compositionally biased region" description="Basic and acidic residues" evidence="5">
    <location>
        <begin position="1470"/>
        <end position="1486"/>
    </location>
</feature>
<dbReference type="PANTHER" id="PTHR47136:SF1">
    <property type="entry name" value="SYNEMIN"/>
    <property type="match status" value="1"/>
</dbReference>
<dbReference type="PROSITE" id="PS00226">
    <property type="entry name" value="IF_ROD_1"/>
    <property type="match status" value="1"/>
</dbReference>
<feature type="region of interest" description="Disordered" evidence="5">
    <location>
        <begin position="762"/>
        <end position="793"/>
    </location>
</feature>
<dbReference type="GO" id="GO:0043034">
    <property type="term" value="C:costamere"/>
    <property type="evidence" value="ECO:0000318"/>
    <property type="project" value="GO_Central"/>
</dbReference>
<protein>
    <submittedName>
        <fullName evidence="7">Synemin</fullName>
    </submittedName>
</protein>
<feature type="domain" description="IF rod" evidence="6">
    <location>
        <begin position="141"/>
        <end position="428"/>
    </location>
</feature>
<dbReference type="GO" id="GO:0042383">
    <property type="term" value="C:sarcolemma"/>
    <property type="evidence" value="ECO:0000318"/>
    <property type="project" value="GO_Central"/>
</dbReference>
<dbReference type="InParanoid" id="R4GCJ5"/>
<dbReference type="Gene3D" id="1.20.5.170">
    <property type="match status" value="1"/>
</dbReference>
<comment type="similarity">
    <text evidence="3">Belongs to the intermediate filament family.</text>
</comment>
<organism evidence="7 8">
    <name type="scientific">Anolis carolinensis</name>
    <name type="common">Green anole</name>
    <name type="synonym">American chameleon</name>
    <dbReference type="NCBI Taxonomy" id="28377"/>
    <lineage>
        <taxon>Eukaryota</taxon>
        <taxon>Metazoa</taxon>
        <taxon>Chordata</taxon>
        <taxon>Craniata</taxon>
        <taxon>Vertebrata</taxon>
        <taxon>Euteleostomi</taxon>
        <taxon>Lepidosauria</taxon>
        <taxon>Squamata</taxon>
        <taxon>Bifurcata</taxon>
        <taxon>Unidentata</taxon>
        <taxon>Episquamata</taxon>
        <taxon>Toxicofera</taxon>
        <taxon>Iguania</taxon>
        <taxon>Dactyloidae</taxon>
        <taxon>Anolis</taxon>
    </lineage>
</organism>
<dbReference type="SMART" id="SM01391">
    <property type="entry name" value="Filament"/>
    <property type="match status" value="1"/>
</dbReference>
<feature type="compositionally biased region" description="Low complexity" evidence="5">
    <location>
        <begin position="127"/>
        <end position="139"/>
    </location>
</feature>
<dbReference type="GeneTree" id="ENSGT00940000159268"/>
<evidence type="ECO:0000313" key="7">
    <source>
        <dbReference type="Ensembl" id="ENSACAP00000023064.1"/>
    </source>
</evidence>
<dbReference type="GO" id="GO:0045104">
    <property type="term" value="P:intermediate filament cytoskeleton organization"/>
    <property type="evidence" value="ECO:0007669"/>
    <property type="project" value="InterPro"/>
</dbReference>
<dbReference type="STRING" id="28377.ENSACAP00000023064"/>
<dbReference type="Proteomes" id="UP000001646">
    <property type="component" value="Unplaced"/>
</dbReference>
<dbReference type="GO" id="GO:0008307">
    <property type="term" value="F:structural constituent of muscle"/>
    <property type="evidence" value="ECO:0000318"/>
    <property type="project" value="GO_Central"/>
</dbReference>